<keyword evidence="1 9" id="KW-0820">tRNA-binding</keyword>
<reference evidence="12 13" key="1">
    <citation type="journal article" date="2016" name="Nat. Commun.">
        <title>Thousands of microbial genomes shed light on interconnected biogeochemical processes in an aquifer system.</title>
        <authorList>
            <person name="Anantharaman K."/>
            <person name="Brown C.T."/>
            <person name="Hug L.A."/>
            <person name="Sharon I."/>
            <person name="Castelle C.J."/>
            <person name="Probst A.J."/>
            <person name="Thomas B.C."/>
            <person name="Singh A."/>
            <person name="Wilkins M.J."/>
            <person name="Karaoz U."/>
            <person name="Brodie E.L."/>
            <person name="Williams K.H."/>
            <person name="Hubbard S.S."/>
            <person name="Banfield J.F."/>
        </authorList>
    </citation>
    <scope>NUCLEOTIDE SEQUENCE [LARGE SCALE GENOMIC DNA]</scope>
</reference>
<dbReference type="STRING" id="1798657.A2648_02590"/>
<evidence type="ECO:0000256" key="9">
    <source>
        <dbReference type="HAMAP-Rule" id="MF_00144"/>
    </source>
</evidence>
<feature type="binding site" evidence="9">
    <location>
        <begin position="8"/>
        <end position="15"/>
    </location>
    <ligand>
        <name>ATP</name>
        <dbReference type="ChEBI" id="CHEBI:30616"/>
    </ligand>
</feature>
<evidence type="ECO:0000256" key="4">
    <source>
        <dbReference type="ARBA" id="ARBA00022741"/>
    </source>
</evidence>
<evidence type="ECO:0000256" key="8">
    <source>
        <dbReference type="ARBA" id="ARBA00051542"/>
    </source>
</evidence>
<dbReference type="PANTHER" id="PTHR11933:SF5">
    <property type="entry name" value="MITOCHONDRIAL TRNA-SPECIFIC 2-THIOURIDYLASE 1"/>
    <property type="match status" value="1"/>
</dbReference>
<name>A0A1G2CTP3_9BACT</name>
<feature type="site" description="Interaction with tRNA" evidence="9">
    <location>
        <position position="122"/>
    </location>
</feature>
<keyword evidence="3 9" id="KW-0819">tRNA processing</keyword>
<feature type="active site" description="Nucleophile" evidence="9">
    <location>
        <position position="97"/>
    </location>
</feature>
<sequence>MKKKVFVGLSGGVDSSVSAALLKEAGYDVTGVFIKVWQPDFISCNSKEDRIDAMRVAAHLGIPFRTLTLEKEYKKEVVDYMLGEYKKGNTPNPDVMCNKQIKFGAFLEYALKEGAGFVATGHYAQNIFNKKTGLYELCKSKDSEKDQTYFLWTLIQKELKKILFPVGSLKKSEVRILAKKFGLITADKKDSQGLCFMGKIDMKKFLKHYIKEKKGIVVDNMGNILGTHEGVMFYTLGERHGFALNKKTPHNKPYYVVDKNIKENELIVSHRAKYPGKNSTEKRIICSKYSFTSFPPKTGDKLEARVRYRETLFPCRVIDIQKNKLKISVLNSGHSATSGQSIVFYKGTECVGGGVII</sequence>
<evidence type="ECO:0000256" key="3">
    <source>
        <dbReference type="ARBA" id="ARBA00022694"/>
    </source>
</evidence>
<dbReference type="Pfam" id="PF20258">
    <property type="entry name" value="tRNA_Me_trans_C"/>
    <property type="match status" value="1"/>
</dbReference>
<feature type="domain" description="tRNA-specific 2-thiouridylase MnmA-like C-terminal" evidence="10">
    <location>
        <begin position="284"/>
        <end position="356"/>
    </location>
</feature>
<dbReference type="GO" id="GO:0002143">
    <property type="term" value="P:tRNA wobble position uridine thiolation"/>
    <property type="evidence" value="ECO:0007669"/>
    <property type="project" value="TreeGrafter"/>
</dbReference>
<evidence type="ECO:0000313" key="13">
    <source>
        <dbReference type="Proteomes" id="UP000178841"/>
    </source>
</evidence>
<dbReference type="PANTHER" id="PTHR11933">
    <property type="entry name" value="TRNA 5-METHYLAMINOMETHYL-2-THIOURIDYLATE -METHYLTRANSFERASE"/>
    <property type="match status" value="1"/>
</dbReference>
<dbReference type="NCBIfam" id="TIGR00420">
    <property type="entry name" value="trmU"/>
    <property type="match status" value="1"/>
</dbReference>
<dbReference type="GO" id="GO:0103016">
    <property type="term" value="F:tRNA-uridine 2-sulfurtransferase activity"/>
    <property type="evidence" value="ECO:0007669"/>
    <property type="project" value="UniProtKB-EC"/>
</dbReference>
<dbReference type="FunFam" id="3.40.50.620:FF:000115">
    <property type="entry name" value="tRNA-specific 2-thiouridylase MnmA"/>
    <property type="match status" value="1"/>
</dbReference>
<evidence type="ECO:0000259" key="10">
    <source>
        <dbReference type="Pfam" id="PF20258"/>
    </source>
</evidence>
<evidence type="ECO:0000256" key="6">
    <source>
        <dbReference type="ARBA" id="ARBA00022884"/>
    </source>
</evidence>
<feature type="site" description="Interaction with tRNA" evidence="9">
    <location>
        <position position="340"/>
    </location>
</feature>
<dbReference type="HAMAP" id="MF_00144">
    <property type="entry name" value="tRNA_thiouridyl_MnmA"/>
    <property type="match status" value="1"/>
</dbReference>
<feature type="active site" description="Cysteine persulfide intermediate" evidence="9">
    <location>
        <position position="195"/>
    </location>
</feature>
<dbReference type="Pfam" id="PF03054">
    <property type="entry name" value="tRNA_Me_trans"/>
    <property type="match status" value="1"/>
</dbReference>
<dbReference type="Gene3D" id="2.30.30.280">
    <property type="entry name" value="Adenine nucleotide alpha hydrolases-like domains"/>
    <property type="match status" value="1"/>
</dbReference>
<feature type="region of interest" description="Interaction with tRNA" evidence="9">
    <location>
        <begin position="307"/>
        <end position="308"/>
    </location>
</feature>
<dbReference type="EC" id="2.8.1.13" evidence="9"/>
<evidence type="ECO:0000256" key="2">
    <source>
        <dbReference type="ARBA" id="ARBA00022679"/>
    </source>
</evidence>
<dbReference type="Proteomes" id="UP000178841">
    <property type="component" value="Unassembled WGS sequence"/>
</dbReference>
<accession>A0A1G2CTP3</accession>
<comment type="function">
    <text evidence="9">Catalyzes the 2-thiolation of uridine at the wobble position (U34) of tRNA, leading to the formation of s(2)U34.</text>
</comment>
<dbReference type="Pfam" id="PF20259">
    <property type="entry name" value="tRNA_Me_trans_M"/>
    <property type="match status" value="1"/>
</dbReference>
<organism evidence="12 13">
    <name type="scientific">Candidatus Lloydbacteria bacterium RIFCSPHIGHO2_01_FULL_41_20</name>
    <dbReference type="NCBI Taxonomy" id="1798657"/>
    <lineage>
        <taxon>Bacteria</taxon>
        <taxon>Candidatus Lloydiibacteriota</taxon>
    </lineage>
</organism>
<dbReference type="InterPro" id="IPR046885">
    <property type="entry name" value="MnmA-like_C"/>
</dbReference>
<dbReference type="CDD" id="cd01998">
    <property type="entry name" value="MnmA_TRMU-like"/>
    <property type="match status" value="1"/>
</dbReference>
<protein>
    <recommendedName>
        <fullName evidence="9">tRNA-specific 2-thiouridylase MnmA</fullName>
        <ecNumber evidence="9">2.8.1.13</ecNumber>
    </recommendedName>
</protein>
<feature type="binding site" evidence="9">
    <location>
        <position position="34"/>
    </location>
    <ligand>
        <name>ATP</name>
        <dbReference type="ChEBI" id="CHEBI:30616"/>
    </ligand>
</feature>
<evidence type="ECO:0000259" key="11">
    <source>
        <dbReference type="Pfam" id="PF20259"/>
    </source>
</evidence>
<keyword evidence="7" id="KW-1015">Disulfide bond</keyword>
<feature type="domain" description="tRNA-specific 2-thiouridylase MnmA-like central" evidence="11">
    <location>
        <begin position="203"/>
        <end position="270"/>
    </location>
</feature>
<dbReference type="GO" id="GO:0005737">
    <property type="term" value="C:cytoplasm"/>
    <property type="evidence" value="ECO:0007669"/>
    <property type="project" value="UniProtKB-SubCell"/>
</dbReference>
<feature type="region of interest" description="Interaction with tRNA" evidence="9">
    <location>
        <begin position="145"/>
        <end position="147"/>
    </location>
</feature>
<evidence type="ECO:0000256" key="5">
    <source>
        <dbReference type="ARBA" id="ARBA00022840"/>
    </source>
</evidence>
<evidence type="ECO:0000256" key="1">
    <source>
        <dbReference type="ARBA" id="ARBA00022555"/>
    </source>
</evidence>
<proteinExistence type="inferred from homology"/>
<dbReference type="InterPro" id="IPR004506">
    <property type="entry name" value="MnmA-like"/>
</dbReference>
<dbReference type="Gene3D" id="3.40.50.620">
    <property type="entry name" value="HUPs"/>
    <property type="match status" value="1"/>
</dbReference>
<dbReference type="GO" id="GO:0005524">
    <property type="term" value="F:ATP binding"/>
    <property type="evidence" value="ECO:0007669"/>
    <property type="project" value="UniProtKB-KW"/>
</dbReference>
<comment type="catalytic activity">
    <reaction evidence="8 9">
        <text>S-sulfanyl-L-cysteinyl-[protein] + uridine(34) in tRNA + AH2 + ATP = 2-thiouridine(34) in tRNA + L-cysteinyl-[protein] + A + AMP + diphosphate + H(+)</text>
        <dbReference type="Rhea" id="RHEA:47032"/>
        <dbReference type="Rhea" id="RHEA-COMP:10131"/>
        <dbReference type="Rhea" id="RHEA-COMP:11726"/>
        <dbReference type="Rhea" id="RHEA-COMP:11727"/>
        <dbReference type="Rhea" id="RHEA-COMP:11728"/>
        <dbReference type="ChEBI" id="CHEBI:13193"/>
        <dbReference type="ChEBI" id="CHEBI:15378"/>
        <dbReference type="ChEBI" id="CHEBI:17499"/>
        <dbReference type="ChEBI" id="CHEBI:29950"/>
        <dbReference type="ChEBI" id="CHEBI:30616"/>
        <dbReference type="ChEBI" id="CHEBI:33019"/>
        <dbReference type="ChEBI" id="CHEBI:61963"/>
        <dbReference type="ChEBI" id="CHEBI:65315"/>
        <dbReference type="ChEBI" id="CHEBI:87170"/>
        <dbReference type="ChEBI" id="CHEBI:456215"/>
        <dbReference type="EC" id="2.8.1.13"/>
    </reaction>
</comment>
<evidence type="ECO:0000256" key="7">
    <source>
        <dbReference type="ARBA" id="ARBA00023157"/>
    </source>
</evidence>
<comment type="caution">
    <text evidence="12">The sequence shown here is derived from an EMBL/GenBank/DDBJ whole genome shotgun (WGS) entry which is preliminary data.</text>
</comment>
<comment type="similarity">
    <text evidence="9">Belongs to the MnmA/TRMU family.</text>
</comment>
<comment type="subcellular location">
    <subcellularLocation>
        <location evidence="9">Cytoplasm</location>
    </subcellularLocation>
</comment>
<dbReference type="AlphaFoldDB" id="A0A1G2CTP3"/>
<keyword evidence="2 9" id="KW-0808">Transferase</keyword>
<dbReference type="EMBL" id="MHLH01000015">
    <property type="protein sequence ID" value="OGZ03818.1"/>
    <property type="molecule type" value="Genomic_DNA"/>
</dbReference>
<dbReference type="Gene3D" id="2.40.30.10">
    <property type="entry name" value="Translation factors"/>
    <property type="match status" value="1"/>
</dbReference>
<keyword evidence="4 9" id="KW-0547">Nucleotide-binding</keyword>
<keyword evidence="9" id="KW-0963">Cytoplasm</keyword>
<feature type="region of interest" description="Interaction with target base in tRNA" evidence="9">
    <location>
        <begin position="92"/>
        <end position="94"/>
    </location>
</feature>
<dbReference type="SUPFAM" id="SSF52402">
    <property type="entry name" value="Adenine nucleotide alpha hydrolases-like"/>
    <property type="match status" value="1"/>
</dbReference>
<keyword evidence="6 9" id="KW-0694">RNA-binding</keyword>
<dbReference type="InterPro" id="IPR023382">
    <property type="entry name" value="MnmA-like_central_sf"/>
</dbReference>
<dbReference type="InterPro" id="IPR046884">
    <property type="entry name" value="MnmA-like_central"/>
</dbReference>
<feature type="binding site" evidence="9">
    <location>
        <position position="121"/>
    </location>
    <ligand>
        <name>ATP</name>
        <dbReference type="ChEBI" id="CHEBI:30616"/>
    </ligand>
</feature>
<evidence type="ECO:0000313" key="12">
    <source>
        <dbReference type="EMBL" id="OGZ03818.1"/>
    </source>
</evidence>
<keyword evidence="5 9" id="KW-0067">ATP-binding</keyword>
<dbReference type="NCBIfam" id="NF001138">
    <property type="entry name" value="PRK00143.1"/>
    <property type="match status" value="1"/>
</dbReference>
<dbReference type="GO" id="GO:0000049">
    <property type="term" value="F:tRNA binding"/>
    <property type="evidence" value="ECO:0007669"/>
    <property type="project" value="UniProtKB-KW"/>
</dbReference>
<gene>
    <name evidence="9" type="primary">mnmA</name>
    <name evidence="12" type="ORF">A2648_02590</name>
</gene>
<comment type="caution">
    <text evidence="9">Lacks conserved residue(s) required for the propagation of feature annotation.</text>
</comment>
<dbReference type="InterPro" id="IPR014729">
    <property type="entry name" value="Rossmann-like_a/b/a_fold"/>
</dbReference>